<feature type="compositionally biased region" description="Basic and acidic residues" evidence="1">
    <location>
        <begin position="34"/>
        <end position="53"/>
    </location>
</feature>
<sequence length="452" mass="49435">MRNEEKSRPVRKALRDVSNSHGGGRPSIFSTTAKKKDKELQRPRVEQEERKEEDQNDVVLDRLLLVQSDLSALINQIDQLVVEAFKCKAGASKEVESFTHFLSEMHSSLKPWVPRFQKALCAPAETVVVSEVESGEIKSPEVEGKGTESLEESDSESLISPSPLVSWRADCTIQRGRQLFMLTPLPISKSLSSKPPMPSKPMVFERVTSNTTDGRQFFGTTSGDANDDLPEFVAIELIPSKPSDSVTTETGGVVESGFVSTPVSKIGGSMVLNLMTPCLKSPPKSCVLLEPISEKGHHRVCNRKSTPYPAGIRYSGDSSSSETSDDMDASPDWCMSPPKTCVLLEPRDEKSSDEVGHLQDTQLNGPLLKDNEGVGGIHQIKTEPVGGGRCAIESTPIWKQAGSVVVHKGKHPGENTLKRELWIKFEAASTNELSIDDSVTQKRLLDLLDEAS</sequence>
<evidence type="ECO:0000313" key="3">
    <source>
        <dbReference type="Proteomes" id="UP000238479"/>
    </source>
</evidence>
<keyword evidence="3" id="KW-1185">Reference proteome</keyword>
<protein>
    <submittedName>
        <fullName evidence="2">Uncharacterized protein</fullName>
    </submittedName>
</protein>
<proteinExistence type="predicted"/>
<dbReference type="Gramene" id="PRQ51096">
    <property type="protein sequence ID" value="PRQ51096"/>
    <property type="gene ID" value="RchiOBHm_Chr2g0140551"/>
</dbReference>
<feature type="region of interest" description="Disordered" evidence="1">
    <location>
        <begin position="1"/>
        <end position="53"/>
    </location>
</feature>
<comment type="caution">
    <text evidence="2">The sequence shown here is derived from an EMBL/GenBank/DDBJ whole genome shotgun (WGS) entry which is preliminary data.</text>
</comment>
<evidence type="ECO:0000313" key="2">
    <source>
        <dbReference type="EMBL" id="PRQ51096.1"/>
    </source>
</evidence>
<feature type="region of interest" description="Disordered" evidence="1">
    <location>
        <begin position="135"/>
        <end position="156"/>
    </location>
</feature>
<dbReference type="OMA" id="PSSEYNC"/>
<accession>A0A2P6RXG4</accession>
<feature type="region of interest" description="Disordered" evidence="1">
    <location>
        <begin position="311"/>
        <end position="332"/>
    </location>
</feature>
<dbReference type="STRING" id="74649.A0A2P6RXG4"/>
<dbReference type="Proteomes" id="UP000238479">
    <property type="component" value="Chromosome 2"/>
</dbReference>
<dbReference type="OrthoDB" id="1933187at2759"/>
<organism evidence="2 3">
    <name type="scientific">Rosa chinensis</name>
    <name type="common">China rose</name>
    <dbReference type="NCBI Taxonomy" id="74649"/>
    <lineage>
        <taxon>Eukaryota</taxon>
        <taxon>Viridiplantae</taxon>
        <taxon>Streptophyta</taxon>
        <taxon>Embryophyta</taxon>
        <taxon>Tracheophyta</taxon>
        <taxon>Spermatophyta</taxon>
        <taxon>Magnoliopsida</taxon>
        <taxon>eudicotyledons</taxon>
        <taxon>Gunneridae</taxon>
        <taxon>Pentapetalae</taxon>
        <taxon>rosids</taxon>
        <taxon>fabids</taxon>
        <taxon>Rosales</taxon>
        <taxon>Rosaceae</taxon>
        <taxon>Rosoideae</taxon>
        <taxon>Rosoideae incertae sedis</taxon>
        <taxon>Rosa</taxon>
    </lineage>
</organism>
<reference evidence="2 3" key="1">
    <citation type="journal article" date="2018" name="Nat. Genet.">
        <title>The Rosa genome provides new insights in the design of modern roses.</title>
        <authorList>
            <person name="Bendahmane M."/>
        </authorList>
    </citation>
    <scope>NUCLEOTIDE SEQUENCE [LARGE SCALE GENOMIC DNA]</scope>
    <source>
        <strain evidence="3">cv. Old Blush</strain>
    </source>
</reference>
<dbReference type="PANTHER" id="PTHR37238:SF1">
    <property type="entry name" value="OS05G0532500 PROTEIN"/>
    <property type="match status" value="1"/>
</dbReference>
<feature type="compositionally biased region" description="Basic and acidic residues" evidence="1">
    <location>
        <begin position="135"/>
        <end position="148"/>
    </location>
</feature>
<dbReference type="PANTHER" id="PTHR37238">
    <property type="entry name" value="OS05G0532500 PROTEIN"/>
    <property type="match status" value="1"/>
</dbReference>
<dbReference type="AlphaFoldDB" id="A0A2P6RXG4"/>
<gene>
    <name evidence="2" type="ORF">RchiOBHm_Chr2g0140551</name>
</gene>
<dbReference type="EMBL" id="PDCK01000040">
    <property type="protein sequence ID" value="PRQ51096.1"/>
    <property type="molecule type" value="Genomic_DNA"/>
</dbReference>
<name>A0A2P6RXG4_ROSCH</name>
<evidence type="ECO:0000256" key="1">
    <source>
        <dbReference type="SAM" id="MobiDB-lite"/>
    </source>
</evidence>